<evidence type="ECO:0000313" key="2">
    <source>
        <dbReference type="EMBL" id="VDP16312.1"/>
    </source>
</evidence>
<dbReference type="SUPFAM" id="SSF56219">
    <property type="entry name" value="DNase I-like"/>
    <property type="match status" value="1"/>
</dbReference>
<reference evidence="2 3" key="1">
    <citation type="submission" date="2018-11" db="EMBL/GenBank/DDBJ databases">
        <authorList>
            <consortium name="Pathogen Informatics"/>
        </authorList>
    </citation>
    <scope>NUCLEOTIDE SEQUENCE [LARGE SCALE GENOMIC DNA]</scope>
</reference>
<evidence type="ECO:0000313" key="3">
    <source>
        <dbReference type="Proteomes" id="UP000050761"/>
    </source>
</evidence>
<feature type="compositionally biased region" description="Basic and acidic residues" evidence="1">
    <location>
        <begin position="9"/>
        <end position="18"/>
    </location>
</feature>
<organism evidence="3 4">
    <name type="scientific">Heligmosomoides polygyrus</name>
    <name type="common">Parasitic roundworm</name>
    <dbReference type="NCBI Taxonomy" id="6339"/>
    <lineage>
        <taxon>Eukaryota</taxon>
        <taxon>Metazoa</taxon>
        <taxon>Ecdysozoa</taxon>
        <taxon>Nematoda</taxon>
        <taxon>Chromadorea</taxon>
        <taxon>Rhabditida</taxon>
        <taxon>Rhabditina</taxon>
        <taxon>Rhabditomorpha</taxon>
        <taxon>Strongyloidea</taxon>
        <taxon>Heligmosomidae</taxon>
        <taxon>Heligmosomoides</taxon>
    </lineage>
</organism>
<keyword evidence="3" id="KW-1185">Reference proteome</keyword>
<evidence type="ECO:0000256" key="1">
    <source>
        <dbReference type="SAM" id="MobiDB-lite"/>
    </source>
</evidence>
<gene>
    <name evidence="2" type="ORF">HPBE_LOCUS19708</name>
</gene>
<dbReference type="Proteomes" id="UP000050761">
    <property type="component" value="Unassembled WGS sequence"/>
</dbReference>
<accession>A0A3P8ANV9</accession>
<dbReference type="AlphaFoldDB" id="A0A183GC40"/>
<feature type="region of interest" description="Disordered" evidence="1">
    <location>
        <begin position="9"/>
        <end position="41"/>
    </location>
</feature>
<name>A0A183GC40_HELPZ</name>
<dbReference type="Gene3D" id="3.60.10.10">
    <property type="entry name" value="Endonuclease/exonuclease/phosphatase"/>
    <property type="match status" value="1"/>
</dbReference>
<feature type="compositionally biased region" description="Basic and acidic residues" evidence="1">
    <location>
        <begin position="31"/>
        <end position="41"/>
    </location>
</feature>
<sequence>MRRCLAARKIDSHADHHAAPRGGASLSPCRKQNEGRTETIRRTDHNELLIIGAKVDRKNIGGVGFLVNSTVHHLVDSDKIASPRVAVLRLETKGQGTISIINGYAPTSAATDEEKEEFYKLFERTVNDEKSYYKVVVWDFNAIVDRKALSNGVNLDQFRKNRVFDKFASRTRKRSSLTSPKTGVSGSRQISSSNII</sequence>
<dbReference type="WBParaSite" id="HPBE_0001970901-mRNA-1">
    <property type="protein sequence ID" value="HPBE_0001970901-mRNA-1"/>
    <property type="gene ID" value="HPBE_0001970901"/>
</dbReference>
<proteinExistence type="predicted"/>
<evidence type="ECO:0000313" key="4">
    <source>
        <dbReference type="WBParaSite" id="HPBE_0001970901-mRNA-1"/>
    </source>
</evidence>
<feature type="region of interest" description="Disordered" evidence="1">
    <location>
        <begin position="174"/>
        <end position="196"/>
    </location>
</feature>
<feature type="compositionally biased region" description="Polar residues" evidence="1">
    <location>
        <begin position="176"/>
        <end position="196"/>
    </location>
</feature>
<protein>
    <submittedName>
        <fullName evidence="4">Endo/exonuclease/phosphatase domain-containing protein</fullName>
    </submittedName>
</protein>
<accession>A0A183GC40</accession>
<dbReference type="EMBL" id="UZAH01031561">
    <property type="protein sequence ID" value="VDP16312.1"/>
    <property type="molecule type" value="Genomic_DNA"/>
</dbReference>
<dbReference type="InterPro" id="IPR036691">
    <property type="entry name" value="Endo/exonu/phosph_ase_sf"/>
</dbReference>
<reference evidence="4" key="2">
    <citation type="submission" date="2019-09" db="UniProtKB">
        <authorList>
            <consortium name="WormBaseParasite"/>
        </authorList>
    </citation>
    <scope>IDENTIFICATION</scope>
</reference>